<dbReference type="CDD" id="cd16914">
    <property type="entry name" value="EcfT"/>
    <property type="match status" value="1"/>
</dbReference>
<dbReference type="EMBL" id="JBHSUA010000015">
    <property type="protein sequence ID" value="MFC6396743.1"/>
    <property type="molecule type" value="Genomic_DNA"/>
</dbReference>
<accession>A0ABW1WZS2</accession>
<feature type="transmembrane region" description="Helical" evidence="5">
    <location>
        <begin position="43"/>
        <end position="60"/>
    </location>
</feature>
<name>A0ABW1WZS2_9ACTN</name>
<evidence type="ECO:0000256" key="1">
    <source>
        <dbReference type="ARBA" id="ARBA00004141"/>
    </source>
</evidence>
<comment type="subcellular location">
    <subcellularLocation>
        <location evidence="1">Membrane</location>
        <topology evidence="1">Multi-pass membrane protein</topology>
    </subcellularLocation>
</comment>
<reference evidence="7" key="1">
    <citation type="journal article" date="2019" name="Int. J. Syst. Evol. Microbiol.">
        <title>The Global Catalogue of Microorganisms (GCM) 10K type strain sequencing project: providing services to taxonomists for standard genome sequencing and annotation.</title>
        <authorList>
            <consortium name="The Broad Institute Genomics Platform"/>
            <consortium name="The Broad Institute Genome Sequencing Center for Infectious Disease"/>
            <person name="Wu L."/>
            <person name="Ma J."/>
        </authorList>
    </citation>
    <scope>NUCLEOTIDE SEQUENCE [LARGE SCALE GENOMIC DNA]</scope>
    <source>
        <strain evidence="7">CGMCC 1.15277</strain>
    </source>
</reference>
<sequence>MSAHDQLFGAYIPGHSVIHRLPVGAKYLLVLAGTIPAFFTRSWIASLVLLACSVALLMLTRLPFGRAVGLGGGIWILVVILMAWNTFVGRPLDGVMNIATIVACIYLSRLLTLTTPAPVLVDALVAAARPLDRVGFNSERFGLSVALVLRSIPYLVSLSSDVRTAARARGLERNWFANLTPVVIGAVAYAQRTGDALVARGLGEDD</sequence>
<dbReference type="InterPro" id="IPR003339">
    <property type="entry name" value="ABC/ECF_trnsptr_transmembrane"/>
</dbReference>
<organism evidence="6 7">
    <name type="scientific">Luteococcus sanguinis</name>
    <dbReference type="NCBI Taxonomy" id="174038"/>
    <lineage>
        <taxon>Bacteria</taxon>
        <taxon>Bacillati</taxon>
        <taxon>Actinomycetota</taxon>
        <taxon>Actinomycetes</taxon>
        <taxon>Propionibacteriales</taxon>
        <taxon>Propionibacteriaceae</taxon>
        <taxon>Luteococcus</taxon>
    </lineage>
</organism>
<protein>
    <submittedName>
        <fullName evidence="6">Energy-coupling factor transporter transmembrane protein EcfT</fullName>
    </submittedName>
</protein>
<dbReference type="RefSeq" id="WP_343884258.1">
    <property type="nucleotide sequence ID" value="NZ_BAAAKI010000001.1"/>
</dbReference>
<dbReference type="Proteomes" id="UP001596266">
    <property type="component" value="Unassembled WGS sequence"/>
</dbReference>
<keyword evidence="2 5" id="KW-0812">Transmembrane</keyword>
<comment type="caution">
    <text evidence="6">The sequence shown here is derived from an EMBL/GenBank/DDBJ whole genome shotgun (WGS) entry which is preliminary data.</text>
</comment>
<evidence type="ECO:0000256" key="3">
    <source>
        <dbReference type="ARBA" id="ARBA00022989"/>
    </source>
</evidence>
<evidence type="ECO:0000256" key="2">
    <source>
        <dbReference type="ARBA" id="ARBA00022692"/>
    </source>
</evidence>
<dbReference type="Pfam" id="PF02361">
    <property type="entry name" value="CbiQ"/>
    <property type="match status" value="1"/>
</dbReference>
<evidence type="ECO:0000256" key="5">
    <source>
        <dbReference type="SAM" id="Phobius"/>
    </source>
</evidence>
<proteinExistence type="predicted"/>
<evidence type="ECO:0000256" key="4">
    <source>
        <dbReference type="ARBA" id="ARBA00023136"/>
    </source>
</evidence>
<evidence type="ECO:0000313" key="6">
    <source>
        <dbReference type="EMBL" id="MFC6396743.1"/>
    </source>
</evidence>
<feature type="transmembrane region" description="Helical" evidence="5">
    <location>
        <begin position="67"/>
        <end position="88"/>
    </location>
</feature>
<keyword evidence="4 5" id="KW-0472">Membrane</keyword>
<evidence type="ECO:0000313" key="7">
    <source>
        <dbReference type="Proteomes" id="UP001596266"/>
    </source>
</evidence>
<gene>
    <name evidence="6" type="ORF">ACFP57_07045</name>
</gene>
<keyword evidence="3 5" id="KW-1133">Transmembrane helix</keyword>
<feature type="transmembrane region" description="Helical" evidence="5">
    <location>
        <begin position="94"/>
        <end position="111"/>
    </location>
</feature>
<keyword evidence="7" id="KW-1185">Reference proteome</keyword>